<organism evidence="1 2">
    <name type="scientific">Lactobacillus amylovorus subsp. animalium</name>
    <dbReference type="NCBI Taxonomy" id="3378536"/>
    <lineage>
        <taxon>Bacteria</taxon>
        <taxon>Bacillati</taxon>
        <taxon>Bacillota</taxon>
        <taxon>Bacilli</taxon>
        <taxon>Lactobacillales</taxon>
        <taxon>Lactobacillaceae</taxon>
        <taxon>Lactobacillus</taxon>
    </lineage>
</organism>
<dbReference type="EMBL" id="BAAAAK010000001">
    <property type="protein sequence ID" value="GAA0041832.1"/>
    <property type="molecule type" value="Genomic_DNA"/>
</dbReference>
<dbReference type="Proteomes" id="UP001437574">
    <property type="component" value="Unassembled WGS sequence"/>
</dbReference>
<accession>A0ABC9VLN7</accession>
<evidence type="ECO:0000313" key="1">
    <source>
        <dbReference type="EMBL" id="GAA0041832.1"/>
    </source>
</evidence>
<proteinExistence type="predicted"/>
<reference evidence="1 2" key="1">
    <citation type="journal article" date="2024" name="Int. J. Syst. Evol. Microbiol.">
        <title>Proposal of Lactobacillus amylovorus subsp. animalis subsp. nov. and an emended description of Lactobacillus amylovorus.</title>
        <authorList>
            <person name="Yamane K."/>
            <person name="Tanizawa Y."/>
            <person name="Kobayashi H."/>
            <person name="Kamizono T."/>
            <person name="Kojima Y."/>
            <person name="Takagi H."/>
            <person name="Tohno M."/>
        </authorList>
    </citation>
    <scope>NUCLEOTIDE SEQUENCE [LARGE SCALE GENOMIC DNA]</scope>
    <source>
        <strain evidence="1 2">TKL145</strain>
    </source>
</reference>
<sequence length="72" mass="8675">MDKKEKLKIDDQTQIIQGIRISDPDLYKKIRFIVQNNHLEGWQPTEQEINDLVHDETDLSEDYYQILEKNDE</sequence>
<reference evidence="2" key="2">
    <citation type="submission" date="2024-01" db="EMBL/GenBank/DDBJ databases">
        <title>Draft genome sequence of Lactobacillus amylovorus strain TKL145.</title>
        <authorList>
            <person name="Tohno M."/>
            <person name="Tanizawa Y."/>
        </authorList>
    </citation>
    <scope>NUCLEOTIDE SEQUENCE [LARGE SCALE GENOMIC DNA]</scope>
    <source>
        <strain evidence="2">TKL145</strain>
    </source>
</reference>
<evidence type="ECO:0000313" key="2">
    <source>
        <dbReference type="Proteomes" id="UP001437574"/>
    </source>
</evidence>
<dbReference type="RefSeq" id="WP_262274288.1">
    <property type="nucleotide sequence ID" value="NZ_BAAAAK010000001.1"/>
</dbReference>
<name>A0ABC9VLN7_LACAM</name>
<dbReference type="AlphaFoldDB" id="A0ABC9VLN7"/>
<gene>
    <name evidence="1" type="ORF">LATKL145_02420</name>
</gene>
<comment type="caution">
    <text evidence="1">The sequence shown here is derived from an EMBL/GenBank/DDBJ whole genome shotgun (WGS) entry which is preliminary data.</text>
</comment>
<protein>
    <submittedName>
        <fullName evidence="1">Uncharacterized protein</fullName>
    </submittedName>
</protein>